<dbReference type="AlphaFoldDB" id="A0A4R2GL58"/>
<evidence type="ECO:0000313" key="3">
    <source>
        <dbReference type="Proteomes" id="UP000295221"/>
    </source>
</evidence>
<name>A0A4R2GL58_9BACT</name>
<feature type="signal peptide" evidence="1">
    <location>
        <begin position="1"/>
        <end position="20"/>
    </location>
</feature>
<comment type="caution">
    <text evidence="2">The sequence shown here is derived from an EMBL/GenBank/DDBJ whole genome shotgun (WGS) entry which is preliminary data.</text>
</comment>
<gene>
    <name evidence="2" type="ORF">EV194_10523</name>
</gene>
<keyword evidence="1" id="KW-0732">Signal</keyword>
<protein>
    <submittedName>
        <fullName evidence="2">6-bladed beta-propeller protein</fullName>
    </submittedName>
</protein>
<dbReference type="InterPro" id="IPR011042">
    <property type="entry name" value="6-blade_b-propeller_TolB-like"/>
</dbReference>
<dbReference type="EMBL" id="SLWK01000005">
    <property type="protein sequence ID" value="TCO08221.1"/>
    <property type="molecule type" value="Genomic_DNA"/>
</dbReference>
<keyword evidence="3" id="KW-1185">Reference proteome</keyword>
<organism evidence="2 3">
    <name type="scientific">Natronoflexus pectinivorans</name>
    <dbReference type="NCBI Taxonomy" id="682526"/>
    <lineage>
        <taxon>Bacteria</taxon>
        <taxon>Pseudomonadati</taxon>
        <taxon>Bacteroidota</taxon>
        <taxon>Bacteroidia</taxon>
        <taxon>Marinilabiliales</taxon>
        <taxon>Marinilabiliaceae</taxon>
        <taxon>Natronoflexus</taxon>
    </lineage>
</organism>
<dbReference type="Pfam" id="PF17170">
    <property type="entry name" value="DUF5128"/>
    <property type="match status" value="1"/>
</dbReference>
<feature type="chain" id="PRO_5020215404" evidence="1">
    <location>
        <begin position="21"/>
        <end position="372"/>
    </location>
</feature>
<dbReference type="RefSeq" id="WP_132433533.1">
    <property type="nucleotide sequence ID" value="NZ_SLWK01000005.1"/>
</dbReference>
<accession>A0A4R2GL58</accession>
<dbReference type="OrthoDB" id="816978at2"/>
<sequence length="372" mass="43768">MMKALCLSLVLSFVLINAFGQERHYFDISEKEDAYHKINLYETKIIHEADLTFEIQSLTLLQSRRGYRVNTIRKVRMSDALIYVTDISNTNLFIYDLQGKAQNKIDITRYDERAWITDFTVYKDTIYIVDNKSLFLFKFTAQGDFLSKELLTFNFDDFMVNTEGLHFICKHETGRRNNTVRINVFDHSLNLLKQYFLISRTNDSIFRPRFFLGNDDEVLFSVYLNNEVFNISSNTVSKFLKIENAKVIYDYAHVNGFHSFRVSYENKIPGVPLRTCYVKNATAENVRFEKFRSDDLTSFIFNGMDSGIHQDKFVSYLDFNSPNFLRAIPDMKWSAEHESIKKDFFQIVNQIKKHPHHVVVLFRIVQSHSNPN</sequence>
<evidence type="ECO:0000313" key="2">
    <source>
        <dbReference type="EMBL" id="TCO08221.1"/>
    </source>
</evidence>
<evidence type="ECO:0000256" key="1">
    <source>
        <dbReference type="SAM" id="SignalP"/>
    </source>
</evidence>
<proteinExistence type="predicted"/>
<dbReference type="Proteomes" id="UP000295221">
    <property type="component" value="Unassembled WGS sequence"/>
</dbReference>
<dbReference type="Gene3D" id="2.120.10.30">
    <property type="entry name" value="TolB, C-terminal domain"/>
    <property type="match status" value="1"/>
</dbReference>
<reference evidence="2 3" key="1">
    <citation type="submission" date="2019-03" db="EMBL/GenBank/DDBJ databases">
        <title>Genomic Encyclopedia of Type Strains, Phase IV (KMG-IV): sequencing the most valuable type-strain genomes for metagenomic binning, comparative biology and taxonomic classification.</title>
        <authorList>
            <person name="Goeker M."/>
        </authorList>
    </citation>
    <scope>NUCLEOTIDE SEQUENCE [LARGE SCALE GENOMIC DNA]</scope>
    <source>
        <strain evidence="2 3">DSM 24179</strain>
    </source>
</reference>